<name>A0AB39JEE7_9VIRU</name>
<evidence type="ECO:0000313" key="1">
    <source>
        <dbReference type="EMBL" id="XDO02056.1"/>
    </source>
</evidence>
<sequence length="227" mass="26896">MIYEPPCQIYDISTKVVLHQLPLNDDIINTIMSFVGIYLEPSDCMDIFWVKLGRETCNLIEWNTNCMHIVYSGFGKSTNFYKCLLPFSRLYGPKKKLHPAIQCKLDDMICAYYPIRNKNCEENILRISKLRSILDIFYNNADCKQNKYIAQEKLDFSKAKVIHAEEKKYILNFIDRLKLYKYYMETYVINKILPHEKDIHKELSKYFNKYGKCIEKLKVLENIPVNG</sequence>
<gene>
    <name evidence="1" type="ORF">FloV-SA2_00237</name>
</gene>
<reference evidence="1" key="1">
    <citation type="submission" date="2024-03" db="EMBL/GenBank/DDBJ databases">
        <title>Eukaryotic viruses encode the ribosomal protein eL40.</title>
        <authorList>
            <person name="Thomy J."/>
            <person name="Schvarcz C.R."/>
            <person name="McBeain K.A."/>
            <person name="Edwards K.F."/>
            <person name="Steward G.F."/>
        </authorList>
    </citation>
    <scope>NUCLEOTIDE SEQUENCE</scope>
    <source>
        <strain evidence="1">FloV-SA2</strain>
    </source>
</reference>
<dbReference type="EMBL" id="PP542043">
    <property type="protein sequence ID" value="XDO02056.1"/>
    <property type="molecule type" value="Genomic_DNA"/>
</dbReference>
<organism evidence="1">
    <name type="scientific">Florenciella sp. virus SA2</name>
    <dbReference type="NCBI Taxonomy" id="3240092"/>
    <lineage>
        <taxon>Viruses</taxon>
    </lineage>
</organism>
<proteinExistence type="predicted"/>
<protein>
    <submittedName>
        <fullName evidence="1">Uncharacterized protein</fullName>
    </submittedName>
</protein>
<accession>A0AB39JEE7</accession>